<evidence type="ECO:0000313" key="2">
    <source>
        <dbReference type="EMBL" id="TNM60550.1"/>
    </source>
</evidence>
<accession>A0A5C4XCY2</accession>
<dbReference type="EMBL" id="VDMN01000008">
    <property type="protein sequence ID" value="TNM60550.1"/>
    <property type="molecule type" value="Genomic_DNA"/>
</dbReference>
<sequence length="125" mass="13314">MRKTSTILAIAMTLLVSGQAVAADELSSLVSVLATTAARIRSISESCKVAADPMLEAQVFETLMSVPGIKMSGVTSHFAQRRQTEAALRGSKCYPEDADSLSTLKSIYKSEAADLEKLVAEKFGD</sequence>
<comment type="caution">
    <text evidence="2">The sequence shown here is derived from an EMBL/GenBank/DDBJ whole genome shotgun (WGS) entry which is preliminary data.</text>
</comment>
<reference evidence="2 3" key="1">
    <citation type="submission" date="2019-06" db="EMBL/GenBank/DDBJ databases">
        <title>The draft genome of Rhizobium smilacinae PTYR-5.</title>
        <authorList>
            <person name="Liu L."/>
            <person name="Li L."/>
            <person name="Zhang X."/>
        </authorList>
    </citation>
    <scope>NUCLEOTIDE SEQUENCE [LARGE SCALE GENOMIC DNA]</scope>
    <source>
        <strain evidence="2 3">PTYR-5</strain>
    </source>
</reference>
<keyword evidence="1" id="KW-0732">Signal</keyword>
<dbReference type="Proteomes" id="UP000311605">
    <property type="component" value="Unassembled WGS sequence"/>
</dbReference>
<name>A0A5C4XCY2_9HYPH</name>
<dbReference type="AlphaFoldDB" id="A0A5C4XCY2"/>
<feature type="chain" id="PRO_5022745477" evidence="1">
    <location>
        <begin position="23"/>
        <end position="125"/>
    </location>
</feature>
<dbReference type="OrthoDB" id="9856191at2"/>
<protein>
    <submittedName>
        <fullName evidence="2">Uncharacterized protein</fullName>
    </submittedName>
</protein>
<evidence type="ECO:0000256" key="1">
    <source>
        <dbReference type="SAM" id="SignalP"/>
    </source>
</evidence>
<proteinExistence type="predicted"/>
<gene>
    <name evidence="2" type="ORF">FHP24_25250</name>
</gene>
<feature type="signal peptide" evidence="1">
    <location>
        <begin position="1"/>
        <end position="22"/>
    </location>
</feature>
<evidence type="ECO:0000313" key="3">
    <source>
        <dbReference type="Proteomes" id="UP000311605"/>
    </source>
</evidence>
<dbReference type="RefSeq" id="WP_139679012.1">
    <property type="nucleotide sequence ID" value="NZ_VDMN01000008.1"/>
</dbReference>
<keyword evidence="3" id="KW-1185">Reference proteome</keyword>
<organism evidence="2 3">
    <name type="scientific">Aliirhizobium smilacinae</name>
    <dbReference type="NCBI Taxonomy" id="1395944"/>
    <lineage>
        <taxon>Bacteria</taxon>
        <taxon>Pseudomonadati</taxon>
        <taxon>Pseudomonadota</taxon>
        <taxon>Alphaproteobacteria</taxon>
        <taxon>Hyphomicrobiales</taxon>
        <taxon>Rhizobiaceae</taxon>
        <taxon>Aliirhizobium</taxon>
    </lineage>
</organism>